<name>A0A2A2ZAL3_MYCAV</name>
<comment type="caution">
    <text evidence="1">The sequence shown here is derived from an EMBL/GenBank/DDBJ whole genome shotgun (WGS) entry which is preliminary data.</text>
</comment>
<protein>
    <submittedName>
        <fullName evidence="1">Uncharacterized protein</fullName>
    </submittedName>
</protein>
<organism evidence="1 2">
    <name type="scientific">Mycobacterium avium</name>
    <dbReference type="NCBI Taxonomy" id="1764"/>
    <lineage>
        <taxon>Bacteria</taxon>
        <taxon>Bacillati</taxon>
        <taxon>Actinomycetota</taxon>
        <taxon>Actinomycetes</taxon>
        <taxon>Mycobacteriales</taxon>
        <taxon>Mycobacteriaceae</taxon>
        <taxon>Mycobacterium</taxon>
        <taxon>Mycobacterium avium complex (MAC)</taxon>
    </lineage>
</organism>
<evidence type="ECO:0000313" key="1">
    <source>
        <dbReference type="EMBL" id="PBA23494.1"/>
    </source>
</evidence>
<evidence type="ECO:0000313" key="2">
    <source>
        <dbReference type="Proteomes" id="UP000217768"/>
    </source>
</evidence>
<dbReference type="EMBL" id="NSFD01000067">
    <property type="protein sequence ID" value="PBA23494.1"/>
    <property type="molecule type" value="Genomic_DNA"/>
</dbReference>
<accession>A0A2A2ZAL3</accession>
<sequence>MIKEIELRLVDAPAPNGEIAVKDLAALALALQELTTRISRDVINTPGPGRTRQFMEELSQLRLHAVEPGSTLLRFSKGPTDKLDVDLPEQAVADERLWQIVQAMGEDRRPDWATDLIAESAGKLVNAIQAAAPAAVLGSPSRPDVRIVSSAVHVETWTPIRVQPGGIMTATGRLEKVDLRSHEFRVRDDVDQTVDLKHVQSDTTAAQLVGQWVAARGDAVLHESGRLVVLDNASISRVDDPAAEHMDRSVTTLDEILASAPGPDIDGGIDLTDDEFQAFLEAARS</sequence>
<gene>
    <name evidence="1" type="ORF">CKJ66_28295</name>
</gene>
<dbReference type="AlphaFoldDB" id="A0A2A2ZAL3"/>
<reference evidence="1 2" key="1">
    <citation type="submission" date="2017-08" db="EMBL/GenBank/DDBJ databases">
        <title>Phylogenetic analysis of Mycobacterium avium complex whole genomes.</title>
        <authorList>
            <person name="Caverly L.J."/>
            <person name="Spilker T."/>
            <person name="Lipuma J."/>
        </authorList>
    </citation>
    <scope>NUCLEOTIDE SEQUENCE [LARGE SCALE GENOMIC DNA]</scope>
    <source>
        <strain evidence="1 2">FLAC0165</strain>
    </source>
</reference>
<dbReference type="Proteomes" id="UP000217768">
    <property type="component" value="Unassembled WGS sequence"/>
</dbReference>
<proteinExistence type="predicted"/>